<dbReference type="HOGENOM" id="CLU_2594936_0_0_1"/>
<accession>M4BR40</accession>
<keyword evidence="2" id="KW-1185">Reference proteome</keyword>
<dbReference type="EMBL" id="JH598621">
    <property type="status" value="NOT_ANNOTATED_CDS"/>
    <property type="molecule type" value="Genomic_DNA"/>
</dbReference>
<evidence type="ECO:0000313" key="2">
    <source>
        <dbReference type="Proteomes" id="UP000011713"/>
    </source>
</evidence>
<dbReference type="EnsemblProtists" id="HpaT808879">
    <property type="protein sequence ID" value="HpaP808879"/>
    <property type="gene ID" value="HpaG808879"/>
</dbReference>
<dbReference type="Proteomes" id="UP000011713">
    <property type="component" value="Unassembled WGS sequence"/>
</dbReference>
<organism evidence="1 2">
    <name type="scientific">Hyaloperonospora arabidopsidis (strain Emoy2)</name>
    <name type="common">Downy mildew agent</name>
    <name type="synonym">Peronospora arabidopsidis</name>
    <dbReference type="NCBI Taxonomy" id="559515"/>
    <lineage>
        <taxon>Eukaryota</taxon>
        <taxon>Sar</taxon>
        <taxon>Stramenopiles</taxon>
        <taxon>Oomycota</taxon>
        <taxon>Peronosporomycetes</taxon>
        <taxon>Peronosporales</taxon>
        <taxon>Peronosporaceae</taxon>
        <taxon>Hyaloperonospora</taxon>
    </lineage>
</organism>
<sequence>MMLIALTSLSCDGSSCRESSLYWVWLECDASSACWGRTSASDFTWKTLRRGLSLTSPMQFTPTAFLLPWVSHLQRRNKRR</sequence>
<dbReference type="VEuPathDB" id="FungiDB:HpaG808879"/>
<reference evidence="1" key="2">
    <citation type="submission" date="2015-06" db="UniProtKB">
        <authorList>
            <consortium name="EnsemblProtists"/>
        </authorList>
    </citation>
    <scope>IDENTIFICATION</scope>
    <source>
        <strain evidence="1">Emoy2</strain>
    </source>
</reference>
<protein>
    <submittedName>
        <fullName evidence="1">Uncharacterized protein</fullName>
    </submittedName>
</protein>
<reference evidence="2" key="1">
    <citation type="journal article" date="2010" name="Science">
        <title>Signatures of adaptation to obligate biotrophy in the Hyaloperonospora arabidopsidis genome.</title>
        <authorList>
            <person name="Baxter L."/>
            <person name="Tripathy S."/>
            <person name="Ishaque N."/>
            <person name="Boot N."/>
            <person name="Cabral A."/>
            <person name="Kemen E."/>
            <person name="Thines M."/>
            <person name="Ah-Fong A."/>
            <person name="Anderson R."/>
            <person name="Badejoko W."/>
            <person name="Bittner-Eddy P."/>
            <person name="Boore J.L."/>
            <person name="Chibucos M.C."/>
            <person name="Coates M."/>
            <person name="Dehal P."/>
            <person name="Delehaunty K."/>
            <person name="Dong S."/>
            <person name="Downton P."/>
            <person name="Dumas B."/>
            <person name="Fabro G."/>
            <person name="Fronick C."/>
            <person name="Fuerstenberg S.I."/>
            <person name="Fulton L."/>
            <person name="Gaulin E."/>
            <person name="Govers F."/>
            <person name="Hughes L."/>
            <person name="Humphray S."/>
            <person name="Jiang R.H."/>
            <person name="Judelson H."/>
            <person name="Kamoun S."/>
            <person name="Kyung K."/>
            <person name="Meijer H."/>
            <person name="Minx P."/>
            <person name="Morris P."/>
            <person name="Nelson J."/>
            <person name="Phuntumart V."/>
            <person name="Qutob D."/>
            <person name="Rehmany A."/>
            <person name="Rougon-Cardoso A."/>
            <person name="Ryden P."/>
            <person name="Torto-Alalibo T."/>
            <person name="Studholme D."/>
            <person name="Wang Y."/>
            <person name="Win J."/>
            <person name="Wood J."/>
            <person name="Clifton S.W."/>
            <person name="Rogers J."/>
            <person name="Van den Ackerveken G."/>
            <person name="Jones J.D."/>
            <person name="McDowell J.M."/>
            <person name="Beynon J."/>
            <person name="Tyler B.M."/>
        </authorList>
    </citation>
    <scope>NUCLEOTIDE SEQUENCE [LARGE SCALE GENOMIC DNA]</scope>
    <source>
        <strain evidence="2">Emoy2</strain>
    </source>
</reference>
<proteinExistence type="predicted"/>
<evidence type="ECO:0000313" key="1">
    <source>
        <dbReference type="EnsemblProtists" id="HpaP808879"/>
    </source>
</evidence>
<name>M4BR40_HYAAE</name>
<dbReference type="AlphaFoldDB" id="M4BR40"/>
<dbReference type="InParanoid" id="M4BR40"/>